<sequence>MVLHISERQVVKDDVLKVVGDDSSVEENVGGTTVEEESVSGENMKLISLYGRPGEPMELCTNVCVYDDVRQDDEIRGVHRHVDRSEMNEVVTESQNERNADSPRFYFFLVPENDAAPTGLDGPCLSPPPLTLAAKPRGCCRDDLGGASLIWTLLLASRSSPHENHLDQRKVVSDWEFHQEFTREVYSEEFHGFSEMKI</sequence>
<dbReference type="Proteomes" id="UP001447188">
    <property type="component" value="Unassembled WGS sequence"/>
</dbReference>
<keyword evidence="2" id="KW-1185">Reference proteome</keyword>
<evidence type="ECO:0000313" key="2">
    <source>
        <dbReference type="Proteomes" id="UP001447188"/>
    </source>
</evidence>
<organism evidence="1 2">
    <name type="scientific">Discina gigas</name>
    <dbReference type="NCBI Taxonomy" id="1032678"/>
    <lineage>
        <taxon>Eukaryota</taxon>
        <taxon>Fungi</taxon>
        <taxon>Dikarya</taxon>
        <taxon>Ascomycota</taxon>
        <taxon>Pezizomycotina</taxon>
        <taxon>Pezizomycetes</taxon>
        <taxon>Pezizales</taxon>
        <taxon>Discinaceae</taxon>
        <taxon>Discina</taxon>
    </lineage>
</organism>
<accession>A0ABR3GUA7</accession>
<proteinExistence type="predicted"/>
<gene>
    <name evidence="1" type="ORF">Q9L58_001337</name>
</gene>
<dbReference type="EMBL" id="JBBBZM010000010">
    <property type="protein sequence ID" value="KAL0639511.1"/>
    <property type="molecule type" value="Genomic_DNA"/>
</dbReference>
<reference evidence="1 2" key="1">
    <citation type="submission" date="2024-02" db="EMBL/GenBank/DDBJ databases">
        <title>Discinaceae phylogenomics.</title>
        <authorList>
            <person name="Dirks A.C."/>
            <person name="James T.Y."/>
        </authorList>
    </citation>
    <scope>NUCLEOTIDE SEQUENCE [LARGE SCALE GENOMIC DNA]</scope>
    <source>
        <strain evidence="1 2">ACD0624</strain>
    </source>
</reference>
<protein>
    <submittedName>
        <fullName evidence="1">Uncharacterized protein</fullName>
    </submittedName>
</protein>
<name>A0ABR3GUA7_9PEZI</name>
<evidence type="ECO:0000313" key="1">
    <source>
        <dbReference type="EMBL" id="KAL0639511.1"/>
    </source>
</evidence>
<comment type="caution">
    <text evidence="1">The sequence shown here is derived from an EMBL/GenBank/DDBJ whole genome shotgun (WGS) entry which is preliminary data.</text>
</comment>